<dbReference type="Gene3D" id="3.40.1260.10">
    <property type="entry name" value="DsrEFH-like"/>
    <property type="match status" value="1"/>
</dbReference>
<accession>A0ABU9D715</accession>
<dbReference type="InterPro" id="IPR027396">
    <property type="entry name" value="DsrEFH-like"/>
</dbReference>
<dbReference type="Proteomes" id="UP001446205">
    <property type="component" value="Unassembled WGS sequence"/>
</dbReference>
<proteinExistence type="predicted"/>
<reference evidence="1 2" key="1">
    <citation type="submission" date="2024-04" db="EMBL/GenBank/DDBJ databases">
        <authorList>
            <person name="Abashina T."/>
            <person name="Shaikin A."/>
        </authorList>
    </citation>
    <scope>NUCLEOTIDE SEQUENCE [LARGE SCALE GENOMIC DNA]</scope>
    <source>
        <strain evidence="1 2">AAFK</strain>
    </source>
</reference>
<dbReference type="SUPFAM" id="SSF75169">
    <property type="entry name" value="DsrEFH-like"/>
    <property type="match status" value="1"/>
</dbReference>
<dbReference type="Pfam" id="PF02635">
    <property type="entry name" value="DsrE"/>
    <property type="match status" value="1"/>
</dbReference>
<keyword evidence="2" id="KW-1185">Reference proteome</keyword>
<dbReference type="EMBL" id="JBBPCO010000004">
    <property type="protein sequence ID" value="MEK8089330.1"/>
    <property type="molecule type" value="Genomic_DNA"/>
</dbReference>
<protein>
    <submittedName>
        <fullName evidence="1">DsrE family protein</fullName>
    </submittedName>
</protein>
<gene>
    <name evidence="1" type="ORF">WOB96_06075</name>
</gene>
<evidence type="ECO:0000313" key="1">
    <source>
        <dbReference type="EMBL" id="MEK8089330.1"/>
    </source>
</evidence>
<sequence length="119" mass="12799">MPDTPVSRTFGFILGTSPGTNNAITVERLARAALDSGHRVMIFLLDDGIYNALHCMSNKSTIKGFQQLIPRGAEIAVCSNMAKARGLVESNASAGVIYASLVYFSEMTSTCDYLLAFTL</sequence>
<name>A0ABU9D715_9PROT</name>
<dbReference type="InterPro" id="IPR003787">
    <property type="entry name" value="Sulphur_relay_DsrE/F-like"/>
</dbReference>
<evidence type="ECO:0000313" key="2">
    <source>
        <dbReference type="Proteomes" id="UP001446205"/>
    </source>
</evidence>
<organism evidence="1 2">
    <name type="scientific">Thermithiobacillus plumbiphilus</name>
    <dbReference type="NCBI Taxonomy" id="1729899"/>
    <lineage>
        <taxon>Bacteria</taxon>
        <taxon>Pseudomonadati</taxon>
        <taxon>Pseudomonadota</taxon>
        <taxon>Acidithiobacillia</taxon>
        <taxon>Acidithiobacillales</taxon>
        <taxon>Thermithiobacillaceae</taxon>
        <taxon>Thermithiobacillus</taxon>
    </lineage>
</organism>
<dbReference type="RefSeq" id="WP_341370388.1">
    <property type="nucleotide sequence ID" value="NZ_JBBPCO010000004.1"/>
</dbReference>
<comment type="caution">
    <text evidence="1">The sequence shown here is derived from an EMBL/GenBank/DDBJ whole genome shotgun (WGS) entry which is preliminary data.</text>
</comment>
<dbReference type="PANTHER" id="PTHR34874:SF1">
    <property type="entry name" value="PROTEIN YCHN"/>
    <property type="match status" value="1"/>
</dbReference>
<dbReference type="PANTHER" id="PTHR34874">
    <property type="entry name" value="PROTEIN YCHN"/>
    <property type="match status" value="1"/>
</dbReference>